<dbReference type="AlphaFoldDB" id="A0AA87ZGM1"/>
<organism evidence="2 3">
    <name type="scientific">Ficus carica</name>
    <name type="common">Common fig</name>
    <dbReference type="NCBI Taxonomy" id="3494"/>
    <lineage>
        <taxon>Eukaryota</taxon>
        <taxon>Viridiplantae</taxon>
        <taxon>Streptophyta</taxon>
        <taxon>Embryophyta</taxon>
        <taxon>Tracheophyta</taxon>
        <taxon>Spermatophyta</taxon>
        <taxon>Magnoliopsida</taxon>
        <taxon>eudicotyledons</taxon>
        <taxon>Gunneridae</taxon>
        <taxon>Pentapetalae</taxon>
        <taxon>rosids</taxon>
        <taxon>fabids</taxon>
        <taxon>Rosales</taxon>
        <taxon>Moraceae</taxon>
        <taxon>Ficeae</taxon>
        <taxon>Ficus</taxon>
    </lineage>
</organism>
<reference evidence="2" key="1">
    <citation type="submission" date="2023-07" db="EMBL/GenBank/DDBJ databases">
        <title>draft genome sequence of fig (Ficus carica).</title>
        <authorList>
            <person name="Takahashi T."/>
            <person name="Nishimura K."/>
        </authorList>
    </citation>
    <scope>NUCLEOTIDE SEQUENCE</scope>
</reference>
<sequence>MALEFGCSNPSLWREALSAYESRIESLNKPNLVSLDDFYRNHLPPLLRHRNPNPYLTTSELSQLMRWKLTRGKWRPRLLDFVSALDEDLVKSSSQKAFKSLPDISKAISELTVLKGVGPATASAILAAYAPDVAPFMSDEAMEAALGNSKDYTAKQYLLFANKLQAKAKFVGFIFEIVALWSLTGRLKLRKRGELSSEEATFTPSDVERALWSSVVGTKLPSSQPNTEHKTHITISKSSRGKRKR</sequence>
<dbReference type="EMBL" id="BTGU01000005">
    <property type="protein sequence ID" value="GMN35913.1"/>
    <property type="molecule type" value="Genomic_DNA"/>
</dbReference>
<feature type="region of interest" description="Disordered" evidence="1">
    <location>
        <begin position="218"/>
        <end position="245"/>
    </location>
</feature>
<dbReference type="Proteomes" id="UP001187192">
    <property type="component" value="Unassembled WGS sequence"/>
</dbReference>
<gene>
    <name evidence="2" type="ORF">TIFTF001_005630</name>
</gene>
<dbReference type="PANTHER" id="PTHR21521">
    <property type="entry name" value="AMUN, ISOFORM A"/>
    <property type="match status" value="1"/>
</dbReference>
<keyword evidence="3" id="KW-1185">Reference proteome</keyword>
<comment type="caution">
    <text evidence="2">The sequence shown here is derived from an EMBL/GenBank/DDBJ whole genome shotgun (WGS) entry which is preliminary data.</text>
</comment>
<protein>
    <submittedName>
        <fullName evidence="2">Uncharacterized protein</fullName>
    </submittedName>
</protein>
<evidence type="ECO:0000256" key="1">
    <source>
        <dbReference type="SAM" id="MobiDB-lite"/>
    </source>
</evidence>
<name>A0AA87ZGM1_FICCA</name>
<evidence type="ECO:0000313" key="2">
    <source>
        <dbReference type="EMBL" id="GMN35913.1"/>
    </source>
</evidence>
<proteinExistence type="predicted"/>
<dbReference type="PANTHER" id="PTHR21521:SF0">
    <property type="entry name" value="AMUN, ISOFORM A"/>
    <property type="match status" value="1"/>
</dbReference>
<accession>A0AA87ZGM1</accession>
<evidence type="ECO:0000313" key="3">
    <source>
        <dbReference type="Proteomes" id="UP001187192"/>
    </source>
</evidence>